<keyword evidence="3" id="KW-1185">Reference proteome</keyword>
<dbReference type="EMBL" id="JAPEVB010000003">
    <property type="protein sequence ID" value="KAJ4392000.1"/>
    <property type="molecule type" value="Genomic_DNA"/>
</dbReference>
<feature type="compositionally biased region" description="Polar residues" evidence="1">
    <location>
        <begin position="152"/>
        <end position="161"/>
    </location>
</feature>
<protein>
    <submittedName>
        <fullName evidence="2">Uncharacterized protein</fullName>
    </submittedName>
</protein>
<sequence>MSQIPPHLQPKPYKIKIPRTAASYTPATMDMDLRSQLNIALIAKGHDKKIQEHLLYTLNSQPTNWPTQVQNRALALLRSGDVTTFPQLLKQVLEEVRKETVLKPTSSSTNGASNGESSTSVQANGSSSGGSGKKINGASNNPGPGPGEASNLHQNTSTSLALPQIAVDEAMKVTKEALLDVASFEEEKENGS</sequence>
<proteinExistence type="predicted"/>
<comment type="caution">
    <text evidence="2">The sequence shown here is derived from an EMBL/GenBank/DDBJ whole genome shotgun (WGS) entry which is preliminary data.</text>
</comment>
<evidence type="ECO:0000313" key="3">
    <source>
        <dbReference type="Proteomes" id="UP001140453"/>
    </source>
</evidence>
<name>A0A9W9CY74_9PEZI</name>
<feature type="region of interest" description="Disordered" evidence="1">
    <location>
        <begin position="102"/>
        <end position="163"/>
    </location>
</feature>
<feature type="compositionally biased region" description="Polar residues" evidence="1">
    <location>
        <begin position="103"/>
        <end position="122"/>
    </location>
</feature>
<evidence type="ECO:0000313" key="2">
    <source>
        <dbReference type="EMBL" id="KAJ4392000.1"/>
    </source>
</evidence>
<dbReference type="Proteomes" id="UP001140453">
    <property type="component" value="Unassembled WGS sequence"/>
</dbReference>
<dbReference type="OrthoDB" id="5355007at2759"/>
<gene>
    <name evidence="2" type="ORF">N0V93_005620</name>
</gene>
<organism evidence="2 3">
    <name type="scientific">Gnomoniopsis smithogilvyi</name>
    <dbReference type="NCBI Taxonomy" id="1191159"/>
    <lineage>
        <taxon>Eukaryota</taxon>
        <taxon>Fungi</taxon>
        <taxon>Dikarya</taxon>
        <taxon>Ascomycota</taxon>
        <taxon>Pezizomycotina</taxon>
        <taxon>Sordariomycetes</taxon>
        <taxon>Sordariomycetidae</taxon>
        <taxon>Diaporthales</taxon>
        <taxon>Gnomoniaceae</taxon>
        <taxon>Gnomoniopsis</taxon>
    </lineage>
</organism>
<feature type="compositionally biased region" description="Low complexity" evidence="1">
    <location>
        <begin position="133"/>
        <end position="151"/>
    </location>
</feature>
<dbReference type="AlphaFoldDB" id="A0A9W9CY74"/>
<accession>A0A9W9CY74</accession>
<reference evidence="2" key="1">
    <citation type="submission" date="2022-10" db="EMBL/GenBank/DDBJ databases">
        <title>Tapping the CABI collections for fungal endophytes: first genome assemblies for Collariella, Neodidymelliopsis, Ascochyta clinopodiicola, Didymella pomorum, Didymosphaeria variabile, Neocosmospora piperis and Neocucurbitaria cava.</title>
        <authorList>
            <person name="Hill R."/>
        </authorList>
    </citation>
    <scope>NUCLEOTIDE SEQUENCE</scope>
    <source>
        <strain evidence="2">IMI 355082</strain>
    </source>
</reference>
<evidence type="ECO:0000256" key="1">
    <source>
        <dbReference type="SAM" id="MobiDB-lite"/>
    </source>
</evidence>